<sequence>MAPGARLVKDLTAAAVVRLGVLLLGLTFQILVAKAMQPAEYAVFSVALAGSVLFVSVASLGISRAISRFMPELVASGNRRIMADAAIRYVLYRFASLVSVSVLLLAILGAYPLIEDVLQGHNKYVVVLWFATIMLQTDAEALSQGLMEYNLWSAVSLGEMMLRIGLTTGLFLADRLEAETLILCWLVSSGISVIAIISLVVLRRDSYCRAKPSVQEVHSKSSLNPDVQRSFALGVYISSSGWLATSPSAVRLAGAAALPVVPPAAISFVHGIISSAQRALPIHLLAIAIEPVLITKSRVDGKMAESQKILGLLTKAETVLVLFGIVFIAPISSVILGVVARHEFAEYGYIIPVIMAQALGTSYYRVLEIVAGIKLKHQVFALITPISIACLVLVFFTTPQLGLVAALLWPSVDVVVRLAILRHMLDLRGAQRALDFRRLVPLYAAAMAILLVSYLTASSLELEGGGRFLLSLLSSVGFIVLLFILRPVRQAEYRLAMTAFPKLGPYMFKMLRYVTR</sequence>
<reference evidence="7 8" key="1">
    <citation type="submission" date="2020-07" db="EMBL/GenBank/DDBJ databases">
        <title>Draft genome and description of Microvirga mediterraneensis Marseille-Q2068 sp. nov.</title>
        <authorList>
            <person name="Boxberger M."/>
        </authorList>
    </citation>
    <scope>NUCLEOTIDE SEQUENCE [LARGE SCALE GENOMIC DNA]</scope>
    <source>
        <strain evidence="7 8">Marseille-Q2068</strain>
    </source>
</reference>
<evidence type="ECO:0000256" key="4">
    <source>
        <dbReference type="ARBA" id="ARBA00022989"/>
    </source>
</evidence>
<accession>A0A838BPQ7</accession>
<feature type="transmembrane region" description="Helical" evidence="6">
    <location>
        <begin position="319"/>
        <end position="341"/>
    </location>
</feature>
<dbReference type="RefSeq" id="WP_181052525.1">
    <property type="nucleotide sequence ID" value="NZ_JACDXJ010000001.1"/>
</dbReference>
<dbReference type="PANTHER" id="PTHR30250:SF26">
    <property type="entry name" value="PSMA PROTEIN"/>
    <property type="match status" value="1"/>
</dbReference>
<name>A0A838BPQ7_9HYPH</name>
<dbReference type="InterPro" id="IPR050833">
    <property type="entry name" value="Poly_Biosynth_Transport"/>
</dbReference>
<feature type="transmembrane region" description="Helical" evidence="6">
    <location>
        <begin position="379"/>
        <end position="396"/>
    </location>
</feature>
<evidence type="ECO:0000313" key="8">
    <source>
        <dbReference type="Proteomes" id="UP000572984"/>
    </source>
</evidence>
<protein>
    <submittedName>
        <fullName evidence="7">Oligosaccharide flippase family protein</fullName>
    </submittedName>
</protein>
<dbReference type="PANTHER" id="PTHR30250">
    <property type="entry name" value="PST FAMILY PREDICTED COLANIC ACID TRANSPORTER"/>
    <property type="match status" value="1"/>
</dbReference>
<feature type="transmembrane region" description="Helical" evidence="6">
    <location>
        <begin position="347"/>
        <end position="367"/>
    </location>
</feature>
<evidence type="ECO:0000256" key="6">
    <source>
        <dbReference type="SAM" id="Phobius"/>
    </source>
</evidence>
<feature type="transmembrane region" description="Helical" evidence="6">
    <location>
        <begin position="466"/>
        <end position="485"/>
    </location>
</feature>
<feature type="transmembrane region" description="Helical" evidence="6">
    <location>
        <begin position="41"/>
        <end position="62"/>
    </location>
</feature>
<evidence type="ECO:0000256" key="2">
    <source>
        <dbReference type="ARBA" id="ARBA00022475"/>
    </source>
</evidence>
<evidence type="ECO:0000313" key="7">
    <source>
        <dbReference type="EMBL" id="MBA1157005.1"/>
    </source>
</evidence>
<dbReference type="Proteomes" id="UP000572984">
    <property type="component" value="Unassembled WGS sequence"/>
</dbReference>
<keyword evidence="8" id="KW-1185">Reference proteome</keyword>
<comment type="subcellular location">
    <subcellularLocation>
        <location evidence="1">Cell membrane</location>
        <topology evidence="1">Multi-pass membrane protein</topology>
    </subcellularLocation>
</comment>
<feature type="transmembrane region" description="Helical" evidence="6">
    <location>
        <begin position="440"/>
        <end position="460"/>
    </location>
</feature>
<evidence type="ECO:0000256" key="1">
    <source>
        <dbReference type="ARBA" id="ARBA00004651"/>
    </source>
</evidence>
<feature type="transmembrane region" description="Helical" evidence="6">
    <location>
        <begin position="402"/>
        <end position="420"/>
    </location>
</feature>
<evidence type="ECO:0000256" key="3">
    <source>
        <dbReference type="ARBA" id="ARBA00022692"/>
    </source>
</evidence>
<keyword evidence="3 6" id="KW-0812">Transmembrane</keyword>
<feature type="transmembrane region" description="Helical" evidence="6">
    <location>
        <begin position="12"/>
        <end position="35"/>
    </location>
</feature>
<comment type="caution">
    <text evidence="7">The sequence shown here is derived from an EMBL/GenBank/DDBJ whole genome shotgun (WGS) entry which is preliminary data.</text>
</comment>
<keyword evidence="4 6" id="KW-1133">Transmembrane helix</keyword>
<dbReference type="GO" id="GO:0005886">
    <property type="term" value="C:plasma membrane"/>
    <property type="evidence" value="ECO:0007669"/>
    <property type="project" value="UniProtKB-SubCell"/>
</dbReference>
<gene>
    <name evidence="7" type="ORF">H0S73_12795</name>
</gene>
<organism evidence="7 8">
    <name type="scientific">Microvirga mediterraneensis</name>
    <dbReference type="NCBI Taxonomy" id="2754695"/>
    <lineage>
        <taxon>Bacteria</taxon>
        <taxon>Pseudomonadati</taxon>
        <taxon>Pseudomonadota</taxon>
        <taxon>Alphaproteobacteria</taxon>
        <taxon>Hyphomicrobiales</taxon>
        <taxon>Methylobacteriaceae</taxon>
        <taxon>Microvirga</taxon>
    </lineage>
</organism>
<evidence type="ECO:0000256" key="5">
    <source>
        <dbReference type="ARBA" id="ARBA00023136"/>
    </source>
</evidence>
<dbReference type="EMBL" id="JACDXJ010000001">
    <property type="protein sequence ID" value="MBA1157005.1"/>
    <property type="molecule type" value="Genomic_DNA"/>
</dbReference>
<keyword evidence="2" id="KW-1003">Cell membrane</keyword>
<keyword evidence="5 6" id="KW-0472">Membrane</keyword>
<feature type="transmembrane region" description="Helical" evidence="6">
    <location>
        <begin position="178"/>
        <end position="202"/>
    </location>
</feature>
<proteinExistence type="predicted"/>
<feature type="transmembrane region" description="Helical" evidence="6">
    <location>
        <begin position="90"/>
        <end position="114"/>
    </location>
</feature>
<dbReference type="AlphaFoldDB" id="A0A838BPQ7"/>